<sequence length="131" mass="14318">MPRDGNSPATDQANVIYRYRARIQGVDGSDCAERDVSSPNSVSETVWCFALELAGEAKPLTADDGEMILIRIPDQRVQLEHSGPVTIMEPEHLQPRARDQGPGDAEAGRLLIGIGQRRRCLQCDCTSGGVW</sequence>
<protein>
    <submittedName>
        <fullName evidence="2">Uncharacterized protein</fullName>
    </submittedName>
</protein>
<keyword evidence="3" id="KW-1185">Reference proteome</keyword>
<evidence type="ECO:0000256" key="1">
    <source>
        <dbReference type="SAM" id="MobiDB-lite"/>
    </source>
</evidence>
<evidence type="ECO:0000313" key="3">
    <source>
        <dbReference type="Proteomes" id="UP000030764"/>
    </source>
</evidence>
<name>A0A085LWG2_9BILA</name>
<reference evidence="2 3" key="1">
    <citation type="journal article" date="2014" name="Nat. Genet.">
        <title>Genome and transcriptome of the porcine whipworm Trichuris suis.</title>
        <authorList>
            <person name="Jex A.R."/>
            <person name="Nejsum P."/>
            <person name="Schwarz E.M."/>
            <person name="Hu L."/>
            <person name="Young N.D."/>
            <person name="Hall R.S."/>
            <person name="Korhonen P.K."/>
            <person name="Liao S."/>
            <person name="Thamsborg S."/>
            <person name="Xia J."/>
            <person name="Xu P."/>
            <person name="Wang S."/>
            <person name="Scheerlinck J.P."/>
            <person name="Hofmann A."/>
            <person name="Sternberg P.W."/>
            <person name="Wang J."/>
            <person name="Gasser R.B."/>
        </authorList>
    </citation>
    <scope>NUCLEOTIDE SEQUENCE [LARGE SCALE GENOMIC DNA]</scope>
    <source>
        <strain evidence="2">DCEP-RM93M</strain>
    </source>
</reference>
<organism evidence="2 3">
    <name type="scientific">Trichuris suis</name>
    <name type="common">pig whipworm</name>
    <dbReference type="NCBI Taxonomy" id="68888"/>
    <lineage>
        <taxon>Eukaryota</taxon>
        <taxon>Metazoa</taxon>
        <taxon>Ecdysozoa</taxon>
        <taxon>Nematoda</taxon>
        <taxon>Enoplea</taxon>
        <taxon>Dorylaimia</taxon>
        <taxon>Trichinellida</taxon>
        <taxon>Trichuridae</taxon>
        <taxon>Trichuris</taxon>
    </lineage>
</organism>
<feature type="compositionally biased region" description="Basic and acidic residues" evidence="1">
    <location>
        <begin position="89"/>
        <end position="101"/>
    </location>
</feature>
<dbReference type="AlphaFoldDB" id="A0A085LWG2"/>
<proteinExistence type="predicted"/>
<feature type="region of interest" description="Disordered" evidence="1">
    <location>
        <begin position="85"/>
        <end position="105"/>
    </location>
</feature>
<accession>A0A085LWG2</accession>
<evidence type="ECO:0000313" key="2">
    <source>
        <dbReference type="EMBL" id="KFD49308.1"/>
    </source>
</evidence>
<dbReference type="EMBL" id="KL363274">
    <property type="protein sequence ID" value="KFD49308.1"/>
    <property type="molecule type" value="Genomic_DNA"/>
</dbReference>
<gene>
    <name evidence="2" type="ORF">M513_09860</name>
</gene>
<dbReference type="Proteomes" id="UP000030764">
    <property type="component" value="Unassembled WGS sequence"/>
</dbReference>